<dbReference type="AlphaFoldDB" id="A0A5E4R8C9"/>
<feature type="region of interest" description="Disordered" evidence="1">
    <location>
        <begin position="1"/>
        <end position="62"/>
    </location>
</feature>
<evidence type="ECO:0000256" key="1">
    <source>
        <dbReference type="SAM" id="MobiDB-lite"/>
    </source>
</evidence>
<organism evidence="2 3">
    <name type="scientific">Pandoraea anhela</name>
    <dbReference type="NCBI Taxonomy" id="2508295"/>
    <lineage>
        <taxon>Bacteria</taxon>
        <taxon>Pseudomonadati</taxon>
        <taxon>Pseudomonadota</taxon>
        <taxon>Betaproteobacteria</taxon>
        <taxon>Burkholderiales</taxon>
        <taxon>Burkholderiaceae</taxon>
        <taxon>Pandoraea</taxon>
    </lineage>
</organism>
<reference evidence="2 3" key="1">
    <citation type="submission" date="2019-08" db="EMBL/GenBank/DDBJ databases">
        <authorList>
            <person name="Peeters C."/>
        </authorList>
    </citation>
    <scope>NUCLEOTIDE SEQUENCE [LARGE SCALE GENOMIC DNA]</scope>
    <source>
        <strain evidence="2 3">LMG 31108</strain>
    </source>
</reference>
<name>A0A5E4R8C9_9BURK</name>
<proteinExistence type="predicted"/>
<keyword evidence="3" id="KW-1185">Reference proteome</keyword>
<dbReference type="RefSeq" id="WP_150666901.1">
    <property type="nucleotide sequence ID" value="NZ_CABPSB010000001.1"/>
</dbReference>
<sequence>MVSISKSPSSPASFGADQASSPEASGKPPVSQASVAHDPPPGLPRRPISLENRERPGNTASRIRLTESVVHRSGAPVPRQPNGAPYDVIRYQAPGSGVAVELTGVKAANGRFDVKNHETNETTANLVIVDSTQPDGTAGPRVGVHPEQARLPGGMQGWHSGSAHPYSAHTMPMGATASSSANHAVMPASAPMAPSSPWMVAGRQLAAHIPPIRATNLSQLDRSQLRIALRAGQYQTSNVSSHAHADGSVTHQFTISVNPRTRPLAVRATVVGGVLQEIRLNPPGRRFQFGTSPGPTHTVPAHLPPAMPTAASPLLPANFSLSNATNSAEVNEIMPALASAFQQFLPPQMNRVHIDVTPRTSEDQDHGFTTYRPQQATAAVTVAVEMPDRHDTGPAARAGRQGRFAATLTHEVFLHARPFLDDHARYLQGLQPRQLDETQTHQVMFDPPNHSNAFLHAVRAVLPYLPNNAVRSAFLAEYATDVGNHILFETQDERLAEQAFAWHENLELMCADLNHPFWRGAPA</sequence>
<evidence type="ECO:0000313" key="3">
    <source>
        <dbReference type="Proteomes" id="UP000406256"/>
    </source>
</evidence>
<dbReference type="EMBL" id="CABPSB010000001">
    <property type="protein sequence ID" value="VVD59520.1"/>
    <property type="molecule type" value="Genomic_DNA"/>
</dbReference>
<evidence type="ECO:0000313" key="2">
    <source>
        <dbReference type="EMBL" id="VVD59520.1"/>
    </source>
</evidence>
<dbReference type="Proteomes" id="UP000406256">
    <property type="component" value="Unassembled WGS sequence"/>
</dbReference>
<accession>A0A5E4R8C9</accession>
<feature type="compositionally biased region" description="Low complexity" evidence="1">
    <location>
        <begin position="1"/>
        <end position="13"/>
    </location>
</feature>
<gene>
    <name evidence="2" type="ORF">PAN31108_00033</name>
</gene>
<protein>
    <submittedName>
        <fullName evidence="2">Uncharacterized protein</fullName>
    </submittedName>
</protein>